<feature type="compositionally biased region" description="Basic and acidic residues" evidence="1">
    <location>
        <begin position="135"/>
        <end position="146"/>
    </location>
</feature>
<dbReference type="EMBL" id="AC116603">
    <property type="protein sequence ID" value="AAM74369.1"/>
    <property type="molecule type" value="Genomic_DNA"/>
</dbReference>
<feature type="region of interest" description="Disordered" evidence="1">
    <location>
        <begin position="311"/>
        <end position="338"/>
    </location>
</feature>
<reference evidence="4" key="3">
    <citation type="journal article" date="2005" name="Nature">
        <title>The map-based sequence of the rice genome.</title>
        <authorList>
            <consortium name="International rice genome sequencing project (IRGSP)"/>
            <person name="Matsumoto T."/>
            <person name="Wu J."/>
            <person name="Kanamori H."/>
            <person name="Katayose Y."/>
            <person name="Fujisawa M."/>
            <person name="Namiki N."/>
            <person name="Mizuno H."/>
            <person name="Yamamoto K."/>
            <person name="Antonio B.A."/>
            <person name="Baba T."/>
            <person name="Sakata K."/>
            <person name="Nagamura Y."/>
            <person name="Aoki H."/>
            <person name="Arikawa K."/>
            <person name="Arita K."/>
            <person name="Bito T."/>
            <person name="Chiden Y."/>
            <person name="Fujitsuka N."/>
            <person name="Fukunaka R."/>
            <person name="Hamada M."/>
            <person name="Harada C."/>
            <person name="Hayashi A."/>
            <person name="Hijishita S."/>
            <person name="Honda M."/>
            <person name="Hosokawa S."/>
            <person name="Ichikawa Y."/>
            <person name="Idonuma A."/>
            <person name="Iijima M."/>
            <person name="Ikeda M."/>
            <person name="Ikeno M."/>
            <person name="Ito K."/>
            <person name="Ito S."/>
            <person name="Ito T."/>
            <person name="Ito Y."/>
            <person name="Ito Y."/>
            <person name="Iwabuchi A."/>
            <person name="Kamiya K."/>
            <person name="Karasawa W."/>
            <person name="Kurita K."/>
            <person name="Katagiri S."/>
            <person name="Kikuta A."/>
            <person name="Kobayashi H."/>
            <person name="Kobayashi N."/>
            <person name="Machita K."/>
            <person name="Maehara T."/>
            <person name="Masukawa M."/>
            <person name="Mizubayashi T."/>
            <person name="Mukai Y."/>
            <person name="Nagasaki H."/>
            <person name="Nagata Y."/>
            <person name="Naito S."/>
            <person name="Nakashima M."/>
            <person name="Nakama Y."/>
            <person name="Nakamichi Y."/>
            <person name="Nakamura M."/>
            <person name="Meguro A."/>
            <person name="Negishi M."/>
            <person name="Ohta I."/>
            <person name="Ohta T."/>
            <person name="Okamoto M."/>
            <person name="Ono N."/>
            <person name="Saji S."/>
            <person name="Sakaguchi M."/>
            <person name="Sakai K."/>
            <person name="Shibata M."/>
            <person name="Shimokawa T."/>
            <person name="Song J."/>
            <person name="Takazaki Y."/>
            <person name="Terasawa K."/>
            <person name="Tsugane M."/>
            <person name="Tsuji K."/>
            <person name="Ueda S."/>
            <person name="Waki K."/>
            <person name="Yamagata H."/>
            <person name="Yamamoto M."/>
            <person name="Yamamoto S."/>
            <person name="Yamane H."/>
            <person name="Yoshiki S."/>
            <person name="Yoshihara R."/>
            <person name="Yukawa K."/>
            <person name="Zhong H."/>
            <person name="Yano M."/>
            <person name="Yuan Q."/>
            <person name="Ouyang S."/>
            <person name="Liu J."/>
            <person name="Jones K.M."/>
            <person name="Gansberger K."/>
            <person name="Moffat K."/>
            <person name="Hill J."/>
            <person name="Bera J."/>
            <person name="Fadrosh D."/>
            <person name="Jin S."/>
            <person name="Johri S."/>
            <person name="Kim M."/>
            <person name="Overton L."/>
            <person name="Reardon M."/>
            <person name="Tsitrin T."/>
            <person name="Vuong H."/>
            <person name="Weaver B."/>
            <person name="Ciecko A."/>
            <person name="Tallon L."/>
            <person name="Jackson J."/>
            <person name="Pai G."/>
            <person name="Aken S.V."/>
            <person name="Utterback T."/>
            <person name="Reidmuller S."/>
            <person name="Feldblyum T."/>
            <person name="Hsiao J."/>
            <person name="Zismann V."/>
            <person name="Iobst S."/>
            <person name="de Vazeille A.R."/>
            <person name="Buell C.R."/>
            <person name="Ying K."/>
            <person name="Li Y."/>
            <person name="Lu T."/>
            <person name="Huang Y."/>
            <person name="Zhao Q."/>
            <person name="Feng Q."/>
            <person name="Zhang L."/>
            <person name="Zhu J."/>
            <person name="Weng Q."/>
            <person name="Mu J."/>
            <person name="Lu Y."/>
            <person name="Fan D."/>
            <person name="Liu Y."/>
            <person name="Guan J."/>
            <person name="Zhang Y."/>
            <person name="Yu S."/>
            <person name="Liu X."/>
            <person name="Zhang Y."/>
            <person name="Hong G."/>
            <person name="Han B."/>
            <person name="Choisne N."/>
            <person name="Demange N."/>
            <person name="Orjeda G."/>
            <person name="Samain S."/>
            <person name="Cattolico L."/>
            <person name="Pelletier E."/>
            <person name="Couloux A."/>
            <person name="Segurens B."/>
            <person name="Wincker P."/>
            <person name="D'Hont A."/>
            <person name="Scarpelli C."/>
            <person name="Weissenbach J."/>
            <person name="Salanoubat M."/>
            <person name="Quetier F."/>
            <person name="Yu Y."/>
            <person name="Kim H.R."/>
            <person name="Rambo T."/>
            <person name="Currie J."/>
            <person name="Collura K."/>
            <person name="Luo M."/>
            <person name="Yang T."/>
            <person name="Ammiraju J.S.S."/>
            <person name="Engler F."/>
            <person name="Soderlund C."/>
            <person name="Wing R.A."/>
            <person name="Palmer L.E."/>
            <person name="de la Bastide M."/>
            <person name="Spiegel L."/>
            <person name="Nascimento L."/>
            <person name="Zutavern T."/>
            <person name="O'Shaughnessy A."/>
            <person name="Dike S."/>
            <person name="Dedhia N."/>
            <person name="Preston R."/>
            <person name="Balija V."/>
            <person name="McCombie W.R."/>
            <person name="Chow T."/>
            <person name="Chen H."/>
            <person name="Chung M."/>
            <person name="Chen C."/>
            <person name="Shaw J."/>
            <person name="Wu H."/>
            <person name="Hsiao K."/>
            <person name="Chao Y."/>
            <person name="Chu M."/>
            <person name="Cheng C."/>
            <person name="Hour A."/>
            <person name="Lee P."/>
            <person name="Lin S."/>
            <person name="Lin Y."/>
            <person name="Liou J."/>
            <person name="Liu S."/>
            <person name="Hsing Y."/>
            <person name="Raghuvanshi S."/>
            <person name="Mohanty A."/>
            <person name="Bharti A.K."/>
            <person name="Gaur A."/>
            <person name="Gupta V."/>
            <person name="Kumar D."/>
            <person name="Ravi V."/>
            <person name="Vij S."/>
            <person name="Kapur A."/>
            <person name="Khurana P."/>
            <person name="Khurana P."/>
            <person name="Khurana J.P."/>
            <person name="Tyagi A.K."/>
            <person name="Gaikwad K."/>
            <person name="Singh A."/>
            <person name="Dalal V."/>
            <person name="Srivastava S."/>
            <person name="Dixit A."/>
            <person name="Pal A.K."/>
            <person name="Ghazi I.A."/>
            <person name="Yadav M."/>
            <person name="Pandit A."/>
            <person name="Bhargava A."/>
            <person name="Sureshbabu K."/>
            <person name="Batra K."/>
            <person name="Sharma T.R."/>
            <person name="Mohapatra T."/>
            <person name="Singh N.K."/>
            <person name="Messing J."/>
            <person name="Nelson A.B."/>
            <person name="Fuks G."/>
            <person name="Kavchok S."/>
            <person name="Keizer G."/>
            <person name="Linton E."/>
            <person name="Llaca V."/>
            <person name="Song R."/>
            <person name="Tanyolac B."/>
            <person name="Young S."/>
            <person name="Ho-Il K."/>
            <person name="Hahn J.H."/>
            <person name="Sangsakoo G."/>
            <person name="Vanavichit A."/>
            <person name="de Mattos Luiz.A.T."/>
            <person name="Zimmer P.D."/>
            <person name="Malone G."/>
            <person name="Dellagostin O."/>
            <person name="de Oliveira A.C."/>
            <person name="Bevan M."/>
            <person name="Bancroft I."/>
            <person name="Minx P."/>
            <person name="Cordum H."/>
            <person name="Wilson R."/>
            <person name="Cheng Z."/>
            <person name="Jin W."/>
            <person name="Jiang J."/>
            <person name="Leong S.A."/>
            <person name="Iwama H."/>
            <person name="Gojobori T."/>
            <person name="Itoh T."/>
            <person name="Niimura Y."/>
            <person name="Fujii Y."/>
            <person name="Habara T."/>
            <person name="Sakai H."/>
            <person name="Sato Y."/>
            <person name="Wilson G."/>
            <person name="Kumar K."/>
            <person name="McCouch S."/>
            <person name="Juretic N."/>
            <person name="Hoen D."/>
            <person name="Wright S."/>
            <person name="Bruskiewich R."/>
            <person name="Bureau T."/>
            <person name="Miyao A."/>
            <person name="Hirochika H."/>
            <person name="Nishikawa T."/>
            <person name="Kadowaki K."/>
            <person name="Sugiura M."/>
            <person name="Burr B."/>
            <person name="Sasaki T."/>
        </authorList>
    </citation>
    <scope>NUCLEOTIDE SEQUENCE [LARGE SCALE GENOMIC DNA]</scope>
    <source>
        <strain evidence="4">cv. Nipponbare</strain>
    </source>
</reference>
<dbReference type="EMBL" id="AC131375">
    <property type="protein sequence ID" value="AAN04177.1"/>
    <property type="molecule type" value="Genomic_DNA"/>
</dbReference>
<reference evidence="4" key="4">
    <citation type="journal article" date="2008" name="Nucleic Acids Res.">
        <title>The rice annotation project database (RAP-DB): 2008 update.</title>
        <authorList>
            <consortium name="The rice annotation project (RAP)"/>
        </authorList>
    </citation>
    <scope>GENOME REANNOTATION</scope>
    <source>
        <strain evidence="4">cv. Nipponbare</strain>
    </source>
</reference>
<gene>
    <name evidence="2" type="primary">OSJNBb0015J03.5</name>
    <name evidence="3" type="ORF">OSJNAb0015J03.5</name>
</gene>
<evidence type="ECO:0000313" key="2">
    <source>
        <dbReference type="EMBL" id="AAM74369.1"/>
    </source>
</evidence>
<proteinExistence type="predicted"/>
<feature type="compositionally biased region" description="Basic and acidic residues" evidence="1">
    <location>
        <begin position="19"/>
        <end position="31"/>
    </location>
</feature>
<dbReference type="Proteomes" id="UP000000763">
    <property type="component" value="Chromosome 10"/>
</dbReference>
<feature type="region of interest" description="Disordered" evidence="1">
    <location>
        <begin position="87"/>
        <end position="119"/>
    </location>
</feature>
<feature type="compositionally biased region" description="Basic and acidic residues" evidence="1">
    <location>
        <begin position="311"/>
        <end position="330"/>
    </location>
</feature>
<organism evidence="2 4">
    <name type="scientific">Oryza sativa subsp. japonica</name>
    <name type="common">Rice</name>
    <dbReference type="NCBI Taxonomy" id="39947"/>
    <lineage>
        <taxon>Eukaryota</taxon>
        <taxon>Viridiplantae</taxon>
        <taxon>Streptophyta</taxon>
        <taxon>Embryophyta</taxon>
        <taxon>Tracheophyta</taxon>
        <taxon>Spermatophyta</taxon>
        <taxon>Magnoliopsida</taxon>
        <taxon>Liliopsida</taxon>
        <taxon>Poales</taxon>
        <taxon>Poaceae</taxon>
        <taxon>BOP clade</taxon>
        <taxon>Oryzoideae</taxon>
        <taxon>Oryzeae</taxon>
        <taxon>Oryzinae</taxon>
        <taxon>Oryza</taxon>
        <taxon>Oryza sativa</taxon>
    </lineage>
</organism>
<evidence type="ECO:0000313" key="4">
    <source>
        <dbReference type="Proteomes" id="UP000000763"/>
    </source>
</evidence>
<feature type="region of interest" description="Disordered" evidence="1">
    <location>
        <begin position="135"/>
        <end position="187"/>
    </location>
</feature>
<protein>
    <submittedName>
        <fullName evidence="2">Uncharacterized protein</fullName>
    </submittedName>
</protein>
<feature type="compositionally biased region" description="Basic residues" evidence="1">
    <location>
        <begin position="32"/>
        <end position="43"/>
    </location>
</feature>
<sequence length="338" mass="36619">MKDDDDDKRWSSPANLVDGFERRKTTTEQRTRCRRALRTRQRQQHGWARSPSLARSDWSSMEVEVARLRGGEVVPVVNGRDEAATKPAVDAAQYGSGGSGGSARLEAADGDGGSGSHGRMAAVMEWGNRAEAGVRHGEAKPKEPTVRRGGGYGDGGVQPELAGGRHRAEQRGESEEECSGFGRNGGNERGCSGDRLYTLVEGESWPSGAATASEVARHRGIVGAKSAPVFGEKRGRRWRRGVASGPTRERARGGQEWRRRGRFLAAMVATAVADLRLGMIGGVHGSHLSAKEEREAGWGGKLDFWEERAEHGAGLRERERAREREGRAGRGEGFLGRK</sequence>
<evidence type="ECO:0000313" key="3">
    <source>
        <dbReference type="EMBL" id="AAN04177.1"/>
    </source>
</evidence>
<reference evidence="3" key="2">
    <citation type="submission" date="2002-09" db="EMBL/GenBank/DDBJ databases">
        <title>Rice Genomic Sequence.</title>
        <authorList>
            <person name="Wing R.A."/>
            <person name="Yu Y."/>
            <person name="Soderlund C."/>
            <person name="Kim H.-R."/>
            <person name="Rambo T."/>
            <person name="Saski C."/>
            <person name="Currie J."/>
            <person name="Collura K."/>
        </authorList>
    </citation>
    <scope>NUCLEOTIDE SEQUENCE</scope>
</reference>
<reference evidence="2" key="1">
    <citation type="submission" date="2002-07" db="EMBL/GenBank/DDBJ databases">
        <title>Genomic sequence for Oryza sativa, Nipponbare strain, clone OSJNBb0015J03, from chromosome 10, complete sequence.</title>
        <authorList>
            <person name="McCombie W.R."/>
            <person name="Spiegel L."/>
            <person name="de la Bastide M."/>
            <person name="Preston R."/>
            <person name="Ferraro K."/>
            <person name="Kuit K."/>
            <person name="Nascimento L."/>
            <person name="Zutavern T."/>
            <person name="Balija V."/>
            <person name="Bell M."/>
            <person name="Baker J."/>
            <person name="Santos L."/>
            <person name="Miller B."/>
            <person name="Katzenberger F."/>
            <person name="Muller S."/>
            <person name="King L."/>
            <person name="Yang C."/>
            <person name="Dike S."/>
            <person name="O'Shaughnessy A."/>
            <person name="Palmer L."/>
            <person name="Dedhia N."/>
        </authorList>
    </citation>
    <scope>NUCLEOTIDE SEQUENCE</scope>
</reference>
<feature type="compositionally biased region" description="Basic and acidic residues" evidence="1">
    <location>
        <begin position="1"/>
        <end position="10"/>
    </location>
</feature>
<accession>Q8L412</accession>
<name>Q8L412_ORYSJ</name>
<feature type="region of interest" description="Disordered" evidence="1">
    <location>
        <begin position="1"/>
        <end position="59"/>
    </location>
</feature>
<dbReference type="AlphaFoldDB" id="Q8L412"/>
<evidence type="ECO:0000256" key="1">
    <source>
        <dbReference type="SAM" id="MobiDB-lite"/>
    </source>
</evidence>